<keyword evidence="8" id="KW-1133">Transmembrane helix</keyword>
<dbReference type="InterPro" id="IPR051681">
    <property type="entry name" value="Ser/Thr_Kinases-Pseudokinases"/>
</dbReference>
<evidence type="ECO:0000256" key="8">
    <source>
        <dbReference type="SAM" id="Phobius"/>
    </source>
</evidence>
<accession>A0A8J4F4R5</accession>
<organism evidence="10 11">
    <name type="scientific">Volvox africanus</name>
    <dbReference type="NCBI Taxonomy" id="51714"/>
    <lineage>
        <taxon>Eukaryota</taxon>
        <taxon>Viridiplantae</taxon>
        <taxon>Chlorophyta</taxon>
        <taxon>core chlorophytes</taxon>
        <taxon>Chlorophyceae</taxon>
        <taxon>CS clade</taxon>
        <taxon>Chlamydomonadales</taxon>
        <taxon>Volvocaceae</taxon>
        <taxon>Volvox</taxon>
    </lineage>
</organism>
<evidence type="ECO:0000313" key="10">
    <source>
        <dbReference type="EMBL" id="GIL59724.1"/>
    </source>
</evidence>
<dbReference type="Gene3D" id="3.30.200.20">
    <property type="entry name" value="Phosphorylase Kinase, domain 1"/>
    <property type="match status" value="1"/>
</dbReference>
<evidence type="ECO:0000256" key="7">
    <source>
        <dbReference type="SAM" id="MobiDB-lite"/>
    </source>
</evidence>
<evidence type="ECO:0000256" key="4">
    <source>
        <dbReference type="ARBA" id="ARBA00022777"/>
    </source>
</evidence>
<protein>
    <recommendedName>
        <fullName evidence="9">Protein kinase domain-containing protein</fullName>
    </recommendedName>
</protein>
<dbReference type="Gene3D" id="1.10.510.10">
    <property type="entry name" value="Transferase(Phosphotransferase) domain 1"/>
    <property type="match status" value="1"/>
</dbReference>
<dbReference type="GO" id="GO:0005524">
    <property type="term" value="F:ATP binding"/>
    <property type="evidence" value="ECO:0007669"/>
    <property type="project" value="UniProtKB-UniRule"/>
</dbReference>
<dbReference type="PROSITE" id="PS50011">
    <property type="entry name" value="PROTEIN_KINASE_DOM"/>
    <property type="match status" value="1"/>
</dbReference>
<evidence type="ECO:0000259" key="9">
    <source>
        <dbReference type="PROSITE" id="PS50011"/>
    </source>
</evidence>
<evidence type="ECO:0000256" key="2">
    <source>
        <dbReference type="ARBA" id="ARBA00022679"/>
    </source>
</evidence>
<keyword evidence="2" id="KW-0808">Transferase</keyword>
<proteinExistence type="predicted"/>
<feature type="transmembrane region" description="Helical" evidence="8">
    <location>
        <begin position="349"/>
        <end position="372"/>
    </location>
</feature>
<reference evidence="10" key="1">
    <citation type="journal article" date="2021" name="Proc. Natl. Acad. Sci. U.S.A.">
        <title>Three genomes in the algal genus Volvox reveal the fate of a haploid sex-determining region after a transition to homothallism.</title>
        <authorList>
            <person name="Yamamoto K."/>
            <person name="Hamaji T."/>
            <person name="Kawai-Toyooka H."/>
            <person name="Matsuzaki R."/>
            <person name="Takahashi F."/>
            <person name="Nishimura Y."/>
            <person name="Kawachi M."/>
            <person name="Noguchi H."/>
            <person name="Minakuchi Y."/>
            <person name="Umen J.G."/>
            <person name="Toyoda A."/>
            <person name="Nozaki H."/>
        </authorList>
    </citation>
    <scope>NUCLEOTIDE SEQUENCE</scope>
    <source>
        <strain evidence="10">NIES-3780</strain>
    </source>
</reference>
<dbReference type="EMBL" id="BNCO01000036">
    <property type="protein sequence ID" value="GIL59724.1"/>
    <property type="molecule type" value="Genomic_DNA"/>
</dbReference>
<evidence type="ECO:0000256" key="1">
    <source>
        <dbReference type="ARBA" id="ARBA00022527"/>
    </source>
</evidence>
<evidence type="ECO:0000256" key="5">
    <source>
        <dbReference type="ARBA" id="ARBA00022840"/>
    </source>
</evidence>
<dbReference type="GO" id="GO:0004674">
    <property type="term" value="F:protein serine/threonine kinase activity"/>
    <property type="evidence" value="ECO:0007669"/>
    <property type="project" value="UniProtKB-KW"/>
</dbReference>
<comment type="caution">
    <text evidence="10">The sequence shown here is derived from an EMBL/GenBank/DDBJ whole genome shotgun (WGS) entry which is preliminary data.</text>
</comment>
<keyword evidence="3 6" id="KW-0547">Nucleotide-binding</keyword>
<keyword evidence="11" id="KW-1185">Reference proteome</keyword>
<dbReference type="Proteomes" id="UP000747399">
    <property type="component" value="Unassembled WGS sequence"/>
</dbReference>
<name>A0A8J4F4R5_9CHLO</name>
<dbReference type="InterPro" id="IPR001245">
    <property type="entry name" value="Ser-Thr/Tyr_kinase_cat_dom"/>
</dbReference>
<feature type="binding site" evidence="6">
    <location>
        <position position="553"/>
    </location>
    <ligand>
        <name>ATP</name>
        <dbReference type="ChEBI" id="CHEBI:30616"/>
    </ligand>
</feature>
<dbReference type="Pfam" id="PF07714">
    <property type="entry name" value="PK_Tyr_Ser-Thr"/>
    <property type="match status" value="1"/>
</dbReference>
<keyword evidence="5 6" id="KW-0067">ATP-binding</keyword>
<evidence type="ECO:0000256" key="6">
    <source>
        <dbReference type="PROSITE-ProRule" id="PRU10141"/>
    </source>
</evidence>
<sequence length="825" mass="90793">MGGGFYCRGAVKFFICTVLCCVSAFLKVSICHIVTTTNSSDSSSRFTQPRPRVQHPATKIYAAGAAIRSSGRDLLSREDGVALVSNAQQFVQALADQAVGRMVVTSANVDLTSTVWNSSGVSFPVPLNRSITVEGDPSFAEWPVVNFNHVKGVARLAGGCNLTFRNLFIMYFREQPTRTIGMDFLLATQPAAGEPSFLVFNHSALFEDLCFPQEFRIKDIYSLPRPSQFPGNQSAIGSVPQDGCVNDTRVHPLRRCWNGRGYIADLATPCSDLDPATQSTRNNNQIIWVIDTHGICEHVVDEYCLTVERKEPLVCYLEANKNYTRTPNVSSNAEDEEGSSGGAGLTGRALVAVICTTTIGGMLVVIAIFAYLSAVTAVAWRRHGGWAVIWRNAFATTGKGKKLSCTVEGVKPPCKYGSFSGGYSSDDKLELREVARCSKMDLESAAAPAGESDIDQDSSREYKINLCFPAADMDKHTRTGHQLEDVPITLLTPPRAEVLLDVQVQQQQQQQLGNDSGDNHTPPKVELLPKVLGKGSFGRVMEGLFNGRRVAVKLMTSDELWYLPQERQQVNVQHHQQGEQHQQSSLPNVFVQSFVQEVQVLSRCQHSNIVQLVAACVTPPRLCLVMELMETSLDKVLYGKARSNMEHIPLEKVLRIGIGISNALTYLHPTIAHRDLKPANVLINDAASDKPVVKLTDFGLSRLRMTARPTKHPDVGTPPYMAPECFDLVNSCVSHQSDIYSLGVMMWEMLAGERPWDGMGGVAIAFLVTYKGFRPSLNGLEPSRCPINLARLLMTCWDADPDRRPAAAEVVKELALIEEQIRRSY</sequence>
<dbReference type="PROSITE" id="PS00108">
    <property type="entry name" value="PROTEIN_KINASE_ST"/>
    <property type="match status" value="1"/>
</dbReference>
<dbReference type="InterPro" id="IPR008271">
    <property type="entry name" value="Ser/Thr_kinase_AS"/>
</dbReference>
<dbReference type="PANTHER" id="PTHR44329">
    <property type="entry name" value="SERINE/THREONINE-PROTEIN KINASE TNNI3K-RELATED"/>
    <property type="match status" value="1"/>
</dbReference>
<gene>
    <name evidence="10" type="ORF">Vafri_14449</name>
</gene>
<dbReference type="SUPFAM" id="SSF56112">
    <property type="entry name" value="Protein kinase-like (PK-like)"/>
    <property type="match status" value="1"/>
</dbReference>
<dbReference type="InterPro" id="IPR000719">
    <property type="entry name" value="Prot_kinase_dom"/>
</dbReference>
<dbReference type="PANTHER" id="PTHR44329:SF214">
    <property type="entry name" value="PROTEIN KINASE DOMAIN-CONTAINING PROTEIN"/>
    <property type="match status" value="1"/>
</dbReference>
<keyword evidence="8" id="KW-0812">Transmembrane</keyword>
<dbReference type="SMART" id="SM00220">
    <property type="entry name" value="S_TKc"/>
    <property type="match status" value="1"/>
</dbReference>
<dbReference type="InterPro" id="IPR011009">
    <property type="entry name" value="Kinase-like_dom_sf"/>
</dbReference>
<feature type="region of interest" description="Disordered" evidence="7">
    <location>
        <begin position="504"/>
        <end position="523"/>
    </location>
</feature>
<keyword evidence="8" id="KW-0472">Membrane</keyword>
<keyword evidence="4" id="KW-0418">Kinase</keyword>
<feature type="domain" description="Protein kinase" evidence="9">
    <location>
        <begin position="526"/>
        <end position="816"/>
    </location>
</feature>
<dbReference type="InterPro" id="IPR017441">
    <property type="entry name" value="Protein_kinase_ATP_BS"/>
</dbReference>
<dbReference type="PROSITE" id="PS00107">
    <property type="entry name" value="PROTEIN_KINASE_ATP"/>
    <property type="match status" value="1"/>
</dbReference>
<dbReference type="AlphaFoldDB" id="A0A8J4F4R5"/>
<evidence type="ECO:0000256" key="3">
    <source>
        <dbReference type="ARBA" id="ARBA00022741"/>
    </source>
</evidence>
<evidence type="ECO:0000313" key="11">
    <source>
        <dbReference type="Proteomes" id="UP000747399"/>
    </source>
</evidence>
<keyword evidence="1" id="KW-0723">Serine/threonine-protein kinase</keyword>